<evidence type="ECO:0000256" key="3">
    <source>
        <dbReference type="ARBA" id="ARBA00023242"/>
    </source>
</evidence>
<name>A0A7J7IQE5_9RHOD</name>
<dbReference type="PANTHER" id="PTHR44042">
    <property type="entry name" value="DUPLICATED HOMEODOMAIN-LIKE SUPERFAMILY PROTEIN-RELATED"/>
    <property type="match status" value="1"/>
</dbReference>
<protein>
    <submittedName>
        <fullName evidence="8">Uncharacterized protein</fullName>
    </submittedName>
</protein>
<dbReference type="OrthoDB" id="6034at2759"/>
<organism evidence="8 9">
    <name type="scientific">Cyanidiococcus yangmingshanensis</name>
    <dbReference type="NCBI Taxonomy" id="2690220"/>
    <lineage>
        <taxon>Eukaryota</taxon>
        <taxon>Rhodophyta</taxon>
        <taxon>Bangiophyceae</taxon>
        <taxon>Cyanidiales</taxon>
        <taxon>Cyanidiaceae</taxon>
        <taxon>Cyanidiococcus</taxon>
    </lineage>
</organism>
<evidence type="ECO:0000313" key="8">
    <source>
        <dbReference type="EMBL" id="KAF6005238.1"/>
    </source>
</evidence>
<dbReference type="PROSITE" id="PS51294">
    <property type="entry name" value="HTH_MYB"/>
    <property type="match status" value="1"/>
</dbReference>
<dbReference type="CDD" id="cd00167">
    <property type="entry name" value="SANT"/>
    <property type="match status" value="1"/>
</dbReference>
<dbReference type="PROSITE" id="PS51293">
    <property type="entry name" value="SANT"/>
    <property type="match status" value="1"/>
</dbReference>
<dbReference type="InterPro" id="IPR001005">
    <property type="entry name" value="SANT/Myb"/>
</dbReference>
<dbReference type="PANTHER" id="PTHR44042:SF67">
    <property type="entry name" value="MYB-LIKE PROTEIN I"/>
    <property type="match status" value="1"/>
</dbReference>
<comment type="caution">
    <text evidence="8">The sequence shown here is derived from an EMBL/GenBank/DDBJ whole genome shotgun (WGS) entry which is preliminary data.</text>
</comment>
<keyword evidence="2" id="KW-0804">Transcription</keyword>
<dbReference type="Gene3D" id="1.10.10.60">
    <property type="entry name" value="Homeodomain-like"/>
    <property type="match status" value="1"/>
</dbReference>
<dbReference type="EMBL" id="VWRR01000001">
    <property type="protein sequence ID" value="KAF6005238.1"/>
    <property type="molecule type" value="Genomic_DNA"/>
</dbReference>
<dbReference type="AlphaFoldDB" id="A0A7J7IQE5"/>
<accession>A0A7J7IQE5</accession>
<feature type="domain" description="SANT" evidence="6">
    <location>
        <begin position="81"/>
        <end position="133"/>
    </location>
</feature>
<feature type="domain" description="HTH myb-type" evidence="7">
    <location>
        <begin position="82"/>
        <end position="133"/>
    </location>
</feature>
<dbReference type="PROSITE" id="PS50090">
    <property type="entry name" value="MYB_LIKE"/>
    <property type="match status" value="1"/>
</dbReference>
<keyword evidence="1" id="KW-0805">Transcription regulation</keyword>
<feature type="compositionally biased region" description="Polar residues" evidence="4">
    <location>
        <begin position="60"/>
        <end position="78"/>
    </location>
</feature>
<dbReference type="GO" id="GO:0003677">
    <property type="term" value="F:DNA binding"/>
    <property type="evidence" value="ECO:0007669"/>
    <property type="project" value="InterPro"/>
</dbReference>
<gene>
    <name evidence="8" type="ORF">F1559_003101</name>
</gene>
<dbReference type="InterPro" id="IPR006447">
    <property type="entry name" value="Myb_dom_plants"/>
</dbReference>
<dbReference type="NCBIfam" id="TIGR01557">
    <property type="entry name" value="myb_SHAQKYF"/>
    <property type="match status" value="1"/>
</dbReference>
<dbReference type="InterPro" id="IPR009057">
    <property type="entry name" value="Homeodomain-like_sf"/>
</dbReference>
<evidence type="ECO:0000256" key="2">
    <source>
        <dbReference type="ARBA" id="ARBA00023163"/>
    </source>
</evidence>
<evidence type="ECO:0000256" key="1">
    <source>
        <dbReference type="ARBA" id="ARBA00023015"/>
    </source>
</evidence>
<feature type="domain" description="Myb-like" evidence="5">
    <location>
        <begin position="78"/>
        <end position="129"/>
    </location>
</feature>
<dbReference type="Pfam" id="PF00249">
    <property type="entry name" value="Myb_DNA-binding"/>
    <property type="match status" value="1"/>
</dbReference>
<keyword evidence="3" id="KW-0539">Nucleus</keyword>
<evidence type="ECO:0000259" key="7">
    <source>
        <dbReference type="PROSITE" id="PS51294"/>
    </source>
</evidence>
<evidence type="ECO:0000256" key="4">
    <source>
        <dbReference type="SAM" id="MobiDB-lite"/>
    </source>
</evidence>
<proteinExistence type="predicted"/>
<feature type="region of interest" description="Disordered" evidence="4">
    <location>
        <begin position="1"/>
        <end position="82"/>
    </location>
</feature>
<evidence type="ECO:0000259" key="5">
    <source>
        <dbReference type="PROSITE" id="PS50090"/>
    </source>
</evidence>
<dbReference type="InterPro" id="IPR017884">
    <property type="entry name" value="SANT_dom"/>
</dbReference>
<dbReference type="Proteomes" id="UP000530660">
    <property type="component" value="Unassembled WGS sequence"/>
</dbReference>
<evidence type="ECO:0000259" key="6">
    <source>
        <dbReference type="PROSITE" id="PS51293"/>
    </source>
</evidence>
<evidence type="ECO:0000313" key="9">
    <source>
        <dbReference type="Proteomes" id="UP000530660"/>
    </source>
</evidence>
<reference evidence="8 9" key="1">
    <citation type="journal article" date="2020" name="J. Phycol.">
        <title>Comparative genome analysis reveals Cyanidiococcus gen. nov., a new extremophilic red algal genus sister to Cyanidioschyzon (Cyanidioschyzonaceae, Rhodophyta).</title>
        <authorList>
            <person name="Liu S.-L."/>
            <person name="Chiang Y.-R."/>
            <person name="Yoon H.S."/>
            <person name="Fu H.-Y."/>
        </authorList>
    </citation>
    <scope>NUCLEOTIDE SEQUENCE [LARGE SCALE GENOMIC DNA]</scope>
    <source>
        <strain evidence="8 9">THAL066</strain>
    </source>
</reference>
<dbReference type="SUPFAM" id="SSF46689">
    <property type="entry name" value="Homeodomain-like"/>
    <property type="match status" value="1"/>
</dbReference>
<sequence length="275" mass="30552">MLRELATELENNQSNFLEDENAYVVPHSEANPLGLASPSRDESIDETSTMEVSAAPSTGAEVSSSESAPLSTSQSASATRPKKRAWTRLEHYVFLKAMQIYGRGKWKYIADVLPGRTPNQVASHAKKFFLRQRKSIKDKRMRSIHDLILSSPEMREVEHALESGAIETPGFDLAALGIARKVQTMFPMATHPYHDIKHGAWGARAPVSDVTSGHGKRSLQTCTEYGQMDPFFNDPVSRGCDMRLRRLEYTAQLLRQTISTMRAQTCGGLVDPRGS</sequence>
<dbReference type="SMART" id="SM00717">
    <property type="entry name" value="SANT"/>
    <property type="match status" value="1"/>
</dbReference>
<dbReference type="InterPro" id="IPR017930">
    <property type="entry name" value="Myb_dom"/>
</dbReference>
<keyword evidence="9" id="KW-1185">Reference proteome</keyword>